<dbReference type="Proteomes" id="UP000266239">
    <property type="component" value="Unassembled WGS sequence"/>
</dbReference>
<protein>
    <recommendedName>
        <fullName evidence="11">No apical meristem-associated C-terminal domain-containing protein</fullName>
    </recommendedName>
</protein>
<accession>A0A397BZD2</accession>
<evidence type="ECO:0000313" key="6">
    <source>
        <dbReference type="Proteomes" id="UP000265716"/>
    </source>
</evidence>
<comment type="caution">
    <text evidence="1">The sequence shown here is derived from an EMBL/GenBank/DDBJ whole genome shotgun (WGS) entry which is preliminary data.</text>
</comment>
<evidence type="ECO:0000313" key="2">
    <source>
        <dbReference type="EMBL" id="RHY58979.1"/>
    </source>
</evidence>
<dbReference type="EMBL" id="QUTC01005302">
    <property type="protein sequence ID" value="RHY58979.1"/>
    <property type="molecule type" value="Genomic_DNA"/>
</dbReference>
<dbReference type="AlphaFoldDB" id="A0A397BZD2"/>
<evidence type="ECO:0000313" key="5">
    <source>
        <dbReference type="EMBL" id="RHZ29548.1"/>
    </source>
</evidence>
<dbReference type="EMBL" id="QUTE01017709">
    <property type="protein sequence ID" value="RHY92014.1"/>
    <property type="molecule type" value="Genomic_DNA"/>
</dbReference>
<dbReference type="Proteomes" id="UP000265716">
    <property type="component" value="Unassembled WGS sequence"/>
</dbReference>
<dbReference type="Proteomes" id="UP000286510">
    <property type="component" value="Unassembled WGS sequence"/>
</dbReference>
<evidence type="ECO:0000313" key="4">
    <source>
        <dbReference type="EMBL" id="RHY92014.1"/>
    </source>
</evidence>
<dbReference type="Proteomes" id="UP000266196">
    <property type="component" value="Unassembled WGS sequence"/>
</dbReference>
<evidence type="ECO:0000313" key="1">
    <source>
        <dbReference type="EMBL" id="RHY32339.1"/>
    </source>
</evidence>
<evidence type="ECO:0000313" key="10">
    <source>
        <dbReference type="Proteomes" id="UP000286510"/>
    </source>
</evidence>
<dbReference type="EMBL" id="QUTB01001772">
    <property type="protein sequence ID" value="RHY74968.1"/>
    <property type="molecule type" value="Genomic_DNA"/>
</dbReference>
<name>A0A397BZD2_APHAT</name>
<evidence type="ECO:0000313" key="7">
    <source>
        <dbReference type="Proteomes" id="UP000266196"/>
    </source>
</evidence>
<evidence type="ECO:0000313" key="8">
    <source>
        <dbReference type="Proteomes" id="UP000266239"/>
    </source>
</evidence>
<dbReference type="PANTHER" id="PTHR45023">
    <property type="match status" value="1"/>
</dbReference>
<proteinExistence type="predicted"/>
<evidence type="ECO:0000313" key="3">
    <source>
        <dbReference type="EMBL" id="RHY74968.1"/>
    </source>
</evidence>
<sequence length="189" mass="21461">MARGEAWDAPEDIQLTSSWLATSEDSSTAAGQKASDFNKRVYEHWHENKTTTNHGSRSPVAIASRWKKLCPMLTSFNSNAIQALKAIPSGWNEDGVIDNELYAIPDVKRHGIEHTIVLACWRIVRDAPKWRVQDVSLGKRNAFEILRPTGTKQAKLAKQVPAMQAHDELHARFVKAPERRRRTWLNIKN</sequence>
<organism evidence="1 8">
    <name type="scientific">Aphanomyces astaci</name>
    <name type="common">Crayfish plague agent</name>
    <dbReference type="NCBI Taxonomy" id="112090"/>
    <lineage>
        <taxon>Eukaryota</taxon>
        <taxon>Sar</taxon>
        <taxon>Stramenopiles</taxon>
        <taxon>Oomycota</taxon>
        <taxon>Saprolegniomycetes</taxon>
        <taxon>Saprolegniales</taxon>
        <taxon>Verrucalvaceae</taxon>
        <taxon>Aphanomyces</taxon>
    </lineage>
</organism>
<reference evidence="6 7" key="1">
    <citation type="submission" date="2018-08" db="EMBL/GenBank/DDBJ databases">
        <title>Aphanomyces genome sequencing and annotation.</title>
        <authorList>
            <person name="Minardi D."/>
            <person name="Oidtmann B."/>
            <person name="Van Der Giezen M."/>
            <person name="Studholme D.J."/>
        </authorList>
    </citation>
    <scope>NUCLEOTIDE SEQUENCE [LARGE SCALE GENOMIC DNA]</scope>
    <source>
        <strain evidence="4 7">197901</strain>
        <strain evidence="5 10">FDL457</strain>
        <strain evidence="2 6">SA</strain>
        <strain evidence="3 9">Si</strain>
        <strain evidence="1 8">Yx</strain>
    </source>
</reference>
<evidence type="ECO:0008006" key="11">
    <source>
        <dbReference type="Google" id="ProtNLM"/>
    </source>
</evidence>
<dbReference type="PANTHER" id="PTHR45023:SF4">
    <property type="entry name" value="GLYCINE-RICH PROTEIN-RELATED"/>
    <property type="match status" value="1"/>
</dbReference>
<evidence type="ECO:0000313" key="9">
    <source>
        <dbReference type="Proteomes" id="UP000283543"/>
    </source>
</evidence>
<dbReference type="VEuPathDB" id="FungiDB:H257_08107"/>
<dbReference type="EMBL" id="QUTA01001524">
    <property type="protein sequence ID" value="RHY32339.1"/>
    <property type="molecule type" value="Genomic_DNA"/>
</dbReference>
<gene>
    <name evidence="1" type="ORF">DYB25_014238</name>
    <name evidence="5" type="ORF">DYB26_012380</name>
    <name evidence="4" type="ORF">DYB31_016583</name>
    <name evidence="3" type="ORF">DYB34_013865</name>
    <name evidence="2" type="ORF">DYB38_010734</name>
</gene>
<dbReference type="Proteomes" id="UP000283543">
    <property type="component" value="Unassembled WGS sequence"/>
</dbReference>
<dbReference type="EMBL" id="QUTF01011191">
    <property type="protein sequence ID" value="RHZ29548.1"/>
    <property type="molecule type" value="Genomic_DNA"/>
</dbReference>